<feature type="compositionally biased region" description="Polar residues" evidence="1">
    <location>
        <begin position="76"/>
        <end position="85"/>
    </location>
</feature>
<proteinExistence type="predicted"/>
<feature type="compositionally biased region" description="Polar residues" evidence="1">
    <location>
        <begin position="137"/>
        <end position="147"/>
    </location>
</feature>
<keyword evidence="3" id="KW-1185">Reference proteome</keyword>
<evidence type="ECO:0000313" key="2">
    <source>
        <dbReference type="EMBL" id="KAK4224776.1"/>
    </source>
</evidence>
<reference evidence="2" key="2">
    <citation type="submission" date="2023-05" db="EMBL/GenBank/DDBJ databases">
        <authorList>
            <consortium name="Lawrence Berkeley National Laboratory"/>
            <person name="Steindorff A."/>
            <person name="Hensen N."/>
            <person name="Bonometti L."/>
            <person name="Westerberg I."/>
            <person name="Brannstrom I.O."/>
            <person name="Guillou S."/>
            <person name="Cros-Aarteil S."/>
            <person name="Calhoun S."/>
            <person name="Haridas S."/>
            <person name="Kuo A."/>
            <person name="Mondo S."/>
            <person name="Pangilinan J."/>
            <person name="Riley R."/>
            <person name="Labutti K."/>
            <person name="Andreopoulos B."/>
            <person name="Lipzen A."/>
            <person name="Chen C."/>
            <person name="Yanf M."/>
            <person name="Daum C."/>
            <person name="Ng V."/>
            <person name="Clum A."/>
            <person name="Ohm R."/>
            <person name="Martin F."/>
            <person name="Silar P."/>
            <person name="Natvig D."/>
            <person name="Lalanne C."/>
            <person name="Gautier V."/>
            <person name="Ament-Velasquez S.L."/>
            <person name="Kruys A."/>
            <person name="Hutchinson M.I."/>
            <person name="Powell A.J."/>
            <person name="Barry K."/>
            <person name="Miller A.N."/>
            <person name="Grigoriev I.V."/>
            <person name="Debuchy R."/>
            <person name="Gladieux P."/>
            <person name="Thoren M.H."/>
            <person name="Johannesson H."/>
        </authorList>
    </citation>
    <scope>NUCLEOTIDE SEQUENCE</scope>
    <source>
        <strain evidence="2">CBS 990.96</strain>
    </source>
</reference>
<gene>
    <name evidence="2" type="ORF">QBC38DRAFT_484601</name>
</gene>
<reference evidence="2" key="1">
    <citation type="journal article" date="2023" name="Mol. Phylogenet. Evol.">
        <title>Genome-scale phylogeny and comparative genomics of the fungal order Sordariales.</title>
        <authorList>
            <person name="Hensen N."/>
            <person name="Bonometti L."/>
            <person name="Westerberg I."/>
            <person name="Brannstrom I.O."/>
            <person name="Guillou S."/>
            <person name="Cros-Aarteil S."/>
            <person name="Calhoun S."/>
            <person name="Haridas S."/>
            <person name="Kuo A."/>
            <person name="Mondo S."/>
            <person name="Pangilinan J."/>
            <person name="Riley R."/>
            <person name="LaButti K."/>
            <person name="Andreopoulos B."/>
            <person name="Lipzen A."/>
            <person name="Chen C."/>
            <person name="Yan M."/>
            <person name="Daum C."/>
            <person name="Ng V."/>
            <person name="Clum A."/>
            <person name="Steindorff A."/>
            <person name="Ohm R.A."/>
            <person name="Martin F."/>
            <person name="Silar P."/>
            <person name="Natvig D.O."/>
            <person name="Lalanne C."/>
            <person name="Gautier V."/>
            <person name="Ament-Velasquez S.L."/>
            <person name="Kruys A."/>
            <person name="Hutchinson M.I."/>
            <person name="Powell A.J."/>
            <person name="Barry K."/>
            <person name="Miller A.N."/>
            <person name="Grigoriev I.V."/>
            <person name="Debuchy R."/>
            <person name="Gladieux P."/>
            <person name="Hiltunen Thoren M."/>
            <person name="Johannesson H."/>
        </authorList>
    </citation>
    <scope>NUCLEOTIDE SEQUENCE</scope>
    <source>
        <strain evidence="2">CBS 990.96</strain>
    </source>
</reference>
<accession>A0AAN7GQS7</accession>
<feature type="compositionally biased region" description="Low complexity" evidence="1">
    <location>
        <begin position="148"/>
        <end position="158"/>
    </location>
</feature>
<dbReference type="EMBL" id="MU865383">
    <property type="protein sequence ID" value="KAK4224776.1"/>
    <property type="molecule type" value="Genomic_DNA"/>
</dbReference>
<sequence>MYQTYPQHAFPFGAWDNVANHHHFGHDDNSNMWMDNLAISTYYTTTDASAMYQPTANDNLWSSYTPFPASSVDDPSPSTVASSPSMGMHGQGWPNTPEQPLPSPGSEIPPYSQYSFQYTAPSDGDFQAGVACPTTEFATQPRHTTLASQSSQSSSTSSKPKNKAKGKAPVSKPAKKSDAPSPKARVTKRKSPSPTTTTTPHIGIFPPNVDPKKASQKLQREAWEKAKVEAMAMSQRRLMLLDHERGALERETQKLQVNLGLMRESVARQHSELQEAISKAERLNRY</sequence>
<feature type="region of interest" description="Disordered" evidence="1">
    <location>
        <begin position="137"/>
        <end position="212"/>
    </location>
</feature>
<protein>
    <submittedName>
        <fullName evidence="2">Uncharacterized protein</fullName>
    </submittedName>
</protein>
<name>A0AAN7GQS7_9PEZI</name>
<organism evidence="2 3">
    <name type="scientific">Podospora fimiseda</name>
    <dbReference type="NCBI Taxonomy" id="252190"/>
    <lineage>
        <taxon>Eukaryota</taxon>
        <taxon>Fungi</taxon>
        <taxon>Dikarya</taxon>
        <taxon>Ascomycota</taxon>
        <taxon>Pezizomycotina</taxon>
        <taxon>Sordariomycetes</taxon>
        <taxon>Sordariomycetidae</taxon>
        <taxon>Sordariales</taxon>
        <taxon>Podosporaceae</taxon>
        <taxon>Podospora</taxon>
    </lineage>
</organism>
<evidence type="ECO:0000313" key="3">
    <source>
        <dbReference type="Proteomes" id="UP001301958"/>
    </source>
</evidence>
<dbReference type="Proteomes" id="UP001301958">
    <property type="component" value="Unassembled WGS sequence"/>
</dbReference>
<feature type="region of interest" description="Disordered" evidence="1">
    <location>
        <begin position="71"/>
        <end position="122"/>
    </location>
</feature>
<evidence type="ECO:0000256" key="1">
    <source>
        <dbReference type="SAM" id="MobiDB-lite"/>
    </source>
</evidence>
<dbReference type="AlphaFoldDB" id="A0AAN7GQS7"/>
<comment type="caution">
    <text evidence="2">The sequence shown here is derived from an EMBL/GenBank/DDBJ whole genome shotgun (WGS) entry which is preliminary data.</text>
</comment>